<evidence type="ECO:0000313" key="2">
    <source>
        <dbReference type="Proteomes" id="UP001164632"/>
    </source>
</evidence>
<dbReference type="AlphaFoldDB" id="A0AA47E116"/>
<evidence type="ECO:0000313" key="1">
    <source>
        <dbReference type="EMBL" id="WAE52204.1"/>
    </source>
</evidence>
<proteinExistence type="predicted"/>
<dbReference type="SUPFAM" id="SSF56112">
    <property type="entry name" value="Protein kinase-like (PK-like)"/>
    <property type="match status" value="1"/>
</dbReference>
<dbReference type="InterPro" id="IPR011009">
    <property type="entry name" value="Kinase-like_dom_sf"/>
</dbReference>
<dbReference type="RefSeq" id="WP_267931355.1">
    <property type="nucleotide sequence ID" value="NZ_CP113257.1"/>
</dbReference>
<accession>A0AA47E116</accession>
<protein>
    <submittedName>
        <fullName evidence="1">Toluene tolerance protein</fullName>
    </submittedName>
</protein>
<sequence>MRIVTAQELENWLTEGKVLEKDARGPKVLALADGSFLKIFYTRRRPFLARLFPYAARFARNLAMLRDAGFNVPEIIETFWLDKSTGLSGCLYQPLPGVSIESVFRTDPYLIKKHLPELANFIKSLHKSGIYFRSLHIGNIILLPNGSFGLIDVLDLQNKRAPLGRSLVSRNFGHLRNHLKRKQLEEFPIEQLIKLYTNAS</sequence>
<gene>
    <name evidence="1" type="ORF">OSV15_21500</name>
</gene>
<name>A0AA47E116_9GAMM</name>
<dbReference type="EMBL" id="CP113257">
    <property type="protein sequence ID" value="WAE52204.1"/>
    <property type="molecule type" value="Genomic_DNA"/>
</dbReference>
<organism evidence="1 2">
    <name type="scientific">Stutzerimonas frequens</name>
    <dbReference type="NCBI Taxonomy" id="2968969"/>
    <lineage>
        <taxon>Bacteria</taxon>
        <taxon>Pseudomonadati</taxon>
        <taxon>Pseudomonadota</taxon>
        <taxon>Gammaproteobacteria</taxon>
        <taxon>Pseudomonadales</taxon>
        <taxon>Pseudomonadaceae</taxon>
        <taxon>Stutzerimonas</taxon>
    </lineage>
</organism>
<dbReference type="Proteomes" id="UP001164632">
    <property type="component" value="Chromosome"/>
</dbReference>
<reference evidence="1" key="1">
    <citation type="submission" date="2022-11" db="EMBL/GenBank/DDBJ databases">
        <title>Genomic of Pseudomonas TF18.</title>
        <authorList>
            <person name="Liu T."/>
        </authorList>
    </citation>
    <scope>NUCLEOTIDE SEQUENCE</scope>
    <source>
        <strain evidence="1">TF18</strain>
    </source>
</reference>